<gene>
    <name evidence="2" type="primary">ga21309</name>
    <name evidence="2" type="ORF">PR202_ga21309</name>
</gene>
<dbReference type="EMBL" id="BQKI01000010">
    <property type="protein sequence ID" value="GJN03825.1"/>
    <property type="molecule type" value="Genomic_DNA"/>
</dbReference>
<keyword evidence="3" id="KW-1185">Reference proteome</keyword>
<feature type="region of interest" description="Disordered" evidence="1">
    <location>
        <begin position="74"/>
        <end position="103"/>
    </location>
</feature>
<name>A0AAV5D0P6_ELECO</name>
<evidence type="ECO:0000313" key="2">
    <source>
        <dbReference type="EMBL" id="GJN03825.1"/>
    </source>
</evidence>
<comment type="caution">
    <text evidence="2">The sequence shown here is derived from an EMBL/GenBank/DDBJ whole genome shotgun (WGS) entry which is preliminary data.</text>
</comment>
<organism evidence="2 3">
    <name type="scientific">Eleusine coracana subsp. coracana</name>
    <dbReference type="NCBI Taxonomy" id="191504"/>
    <lineage>
        <taxon>Eukaryota</taxon>
        <taxon>Viridiplantae</taxon>
        <taxon>Streptophyta</taxon>
        <taxon>Embryophyta</taxon>
        <taxon>Tracheophyta</taxon>
        <taxon>Spermatophyta</taxon>
        <taxon>Magnoliopsida</taxon>
        <taxon>Liliopsida</taxon>
        <taxon>Poales</taxon>
        <taxon>Poaceae</taxon>
        <taxon>PACMAD clade</taxon>
        <taxon>Chloridoideae</taxon>
        <taxon>Cynodonteae</taxon>
        <taxon>Eleusininae</taxon>
        <taxon>Eleusine</taxon>
    </lineage>
</organism>
<accession>A0AAV5D0P6</accession>
<proteinExistence type="predicted"/>
<reference evidence="2" key="2">
    <citation type="submission" date="2021-12" db="EMBL/GenBank/DDBJ databases">
        <title>Resequencing data analysis of finger millet.</title>
        <authorList>
            <person name="Hatakeyama M."/>
            <person name="Aluri S."/>
            <person name="Balachadran M.T."/>
            <person name="Sivarajan S.R."/>
            <person name="Poveda L."/>
            <person name="Shimizu-Inatsugi R."/>
            <person name="Schlapbach R."/>
            <person name="Sreeman S.M."/>
            <person name="Shimizu K.K."/>
        </authorList>
    </citation>
    <scope>NUCLEOTIDE SEQUENCE</scope>
</reference>
<reference evidence="2" key="1">
    <citation type="journal article" date="2018" name="DNA Res.">
        <title>Multiple hybrid de novo genome assembly of finger millet, an orphan allotetraploid crop.</title>
        <authorList>
            <person name="Hatakeyama M."/>
            <person name="Aluri S."/>
            <person name="Balachadran M.T."/>
            <person name="Sivarajan S.R."/>
            <person name="Patrignani A."/>
            <person name="Gruter S."/>
            <person name="Poveda L."/>
            <person name="Shimizu-Inatsugi R."/>
            <person name="Baeten J."/>
            <person name="Francoijs K.J."/>
            <person name="Nataraja K.N."/>
            <person name="Reddy Y.A.N."/>
            <person name="Phadnis S."/>
            <person name="Ravikumar R.L."/>
            <person name="Schlapbach R."/>
            <person name="Sreeman S.M."/>
            <person name="Shimizu K.K."/>
        </authorList>
    </citation>
    <scope>NUCLEOTIDE SEQUENCE</scope>
</reference>
<dbReference type="AlphaFoldDB" id="A0AAV5D0P6"/>
<evidence type="ECO:0000256" key="1">
    <source>
        <dbReference type="SAM" id="MobiDB-lite"/>
    </source>
</evidence>
<protein>
    <submittedName>
        <fullName evidence="2">Uncharacterized protein</fullName>
    </submittedName>
</protein>
<evidence type="ECO:0000313" key="3">
    <source>
        <dbReference type="Proteomes" id="UP001054889"/>
    </source>
</evidence>
<dbReference type="Proteomes" id="UP001054889">
    <property type="component" value="Unassembled WGS sequence"/>
</dbReference>
<sequence length="103" mass="10689">MVHHRPGSYPLRMDLIWAIQIRSDGIGSSDETAAAEDEEGGGTIDCLARIGRLGAAKHGSRCLLYGEREGSEARLAGGSRGGEEGVEAVVVDGEASGSFGDDD</sequence>
<feature type="compositionally biased region" description="Low complexity" evidence="1">
    <location>
        <begin position="87"/>
        <end position="97"/>
    </location>
</feature>